<dbReference type="Pfam" id="PF13730">
    <property type="entry name" value="HTH_36"/>
    <property type="match status" value="1"/>
</dbReference>
<accession>H8L647</accession>
<evidence type="ECO:0000313" key="3">
    <source>
        <dbReference type="Proteomes" id="UP000005234"/>
    </source>
</evidence>
<organism evidence="2 3">
    <name type="scientific">Frateuria aurantia (strain ATCC 33424 / DSM 6220 / KCTC 2777 / LMG 1558 / NBRC 3245 / NCIMB 13370)</name>
    <name type="common">Acetobacter aurantius</name>
    <dbReference type="NCBI Taxonomy" id="767434"/>
    <lineage>
        <taxon>Bacteria</taxon>
        <taxon>Pseudomonadati</taxon>
        <taxon>Pseudomonadota</taxon>
        <taxon>Gammaproteobacteria</taxon>
        <taxon>Lysobacterales</taxon>
        <taxon>Rhodanobacteraceae</taxon>
        <taxon>Frateuria</taxon>
    </lineage>
</organism>
<dbReference type="InterPro" id="IPR036390">
    <property type="entry name" value="WH_DNA-bd_sf"/>
</dbReference>
<protein>
    <submittedName>
        <fullName evidence="2">Uncharacterized protein</fullName>
    </submittedName>
</protein>
<dbReference type="KEGG" id="fau:Fraau_1468"/>
<dbReference type="AlphaFoldDB" id="H8L647"/>
<name>H8L647_FRAAD</name>
<dbReference type="Proteomes" id="UP000005234">
    <property type="component" value="Chromosome"/>
</dbReference>
<reference evidence="2" key="1">
    <citation type="submission" date="2012-02" db="EMBL/GenBank/DDBJ databases">
        <title>The complete genome of Frateuria aurantia DSM 6220.</title>
        <authorList>
            <consortium name="US DOE Joint Genome Institute (JGI-PGF)"/>
            <person name="Lucas S."/>
            <person name="Copeland A."/>
            <person name="Lapidus A."/>
            <person name="Glavina del Rio T."/>
            <person name="Dalin E."/>
            <person name="Tice H."/>
            <person name="Bruce D."/>
            <person name="Goodwin L."/>
            <person name="Pitluck S."/>
            <person name="Peters L."/>
            <person name="Ovchinnikova G."/>
            <person name="Teshima H."/>
            <person name="Kyrpides N."/>
            <person name="Mavromatis K."/>
            <person name="Ivanova N."/>
            <person name="Brettin T."/>
            <person name="Detter J.C."/>
            <person name="Han C."/>
            <person name="Larimer F."/>
            <person name="Land M."/>
            <person name="Hauser L."/>
            <person name="Markowitz V."/>
            <person name="Cheng J.-F."/>
            <person name="Hugenholtz P."/>
            <person name="Woyke T."/>
            <person name="Wu D."/>
            <person name="Brambilla E."/>
            <person name="Klenk H.-P."/>
            <person name="Eisen J.A."/>
        </authorList>
    </citation>
    <scope>NUCLEOTIDE SEQUENCE</scope>
    <source>
        <strain evidence="2">DSM 6220</strain>
    </source>
</reference>
<feature type="compositionally biased region" description="Polar residues" evidence="1">
    <location>
        <begin position="79"/>
        <end position="114"/>
    </location>
</feature>
<dbReference type="EMBL" id="CP003350">
    <property type="protein sequence ID" value="AFC85891.1"/>
    <property type="molecule type" value="Genomic_DNA"/>
</dbReference>
<dbReference type="STRING" id="767434.Fraau_1468"/>
<dbReference type="SUPFAM" id="SSF46785">
    <property type="entry name" value="Winged helix' DNA-binding domain"/>
    <property type="match status" value="1"/>
</dbReference>
<feature type="compositionally biased region" description="Low complexity" evidence="1">
    <location>
        <begin position="211"/>
        <end position="225"/>
    </location>
</feature>
<dbReference type="InterPro" id="IPR036388">
    <property type="entry name" value="WH-like_DNA-bd_sf"/>
</dbReference>
<evidence type="ECO:0000313" key="2">
    <source>
        <dbReference type="EMBL" id="AFC85891.1"/>
    </source>
</evidence>
<feature type="region of interest" description="Disordered" evidence="1">
    <location>
        <begin position="79"/>
        <end position="115"/>
    </location>
</feature>
<keyword evidence="3" id="KW-1185">Reference proteome</keyword>
<dbReference type="HOGENOM" id="CLU_972373_0_0_6"/>
<feature type="region of interest" description="Disordered" evidence="1">
    <location>
        <begin position="199"/>
        <end position="232"/>
    </location>
</feature>
<gene>
    <name evidence="2" type="ordered locus">Fraau_1468</name>
</gene>
<sequence>MNEVKPLKIGPTRKAVMIWLANCANHDRKCWPKMSDLEDWTNYGRTAIIEAIKSLEKDGYLTVDRSGRNNVYTMNQVRQTDQSVSRTSPSPGPQKSVSRTSGVRQADPNSNKTKITNEEERVGRIQATSISCPDGISDDHWSMWIAQLQSDGKESISRLQAAKLQVLRIVRDGGDAEAVIEAAVLRGWRDLQDIHAEMKARASARKNNHQSSAGDTAGGSSTRTGVNYRGNRTSGRKLSAVEQVEAAIAENERARADAAGAACIAAEGAADHGQCFLGADGDDVRA</sequence>
<evidence type="ECO:0000256" key="1">
    <source>
        <dbReference type="SAM" id="MobiDB-lite"/>
    </source>
</evidence>
<dbReference type="Gene3D" id="1.10.10.10">
    <property type="entry name" value="Winged helix-like DNA-binding domain superfamily/Winged helix DNA-binding domain"/>
    <property type="match status" value="1"/>
</dbReference>
<proteinExistence type="predicted"/>